<name>A0ABW5Q723_9BACI</name>
<comment type="caution">
    <text evidence="9">The sequence shown here is derived from an EMBL/GenBank/DDBJ whole genome shotgun (WGS) entry which is preliminary data.</text>
</comment>
<dbReference type="InterPro" id="IPR016002">
    <property type="entry name" value="Succ_DH_cyt_b558_Firmicute"/>
</dbReference>
<dbReference type="InterPro" id="IPR034804">
    <property type="entry name" value="SQR/QFR_C/D"/>
</dbReference>
<dbReference type="Gene3D" id="1.20.1300.10">
    <property type="entry name" value="Fumarate reductase/succinate dehydrogenase, transmembrane subunit"/>
    <property type="match status" value="1"/>
</dbReference>
<organism evidence="9 10">
    <name type="scientific">Piscibacillus salipiscarius</name>
    <dbReference type="NCBI Taxonomy" id="299480"/>
    <lineage>
        <taxon>Bacteria</taxon>
        <taxon>Bacillati</taxon>
        <taxon>Bacillota</taxon>
        <taxon>Bacilli</taxon>
        <taxon>Bacillales</taxon>
        <taxon>Bacillaceae</taxon>
        <taxon>Piscibacillus</taxon>
    </lineage>
</organism>
<evidence type="ECO:0000256" key="2">
    <source>
        <dbReference type="ARBA" id="ARBA00022617"/>
    </source>
</evidence>
<accession>A0ABW5Q723</accession>
<feature type="transmembrane region" description="Helical" evidence="8">
    <location>
        <begin position="143"/>
        <end position="170"/>
    </location>
</feature>
<dbReference type="PIRSF" id="PIRSF000170">
    <property type="entry name" value="Succ_dh_cyt_b558"/>
    <property type="match status" value="1"/>
</dbReference>
<keyword evidence="6" id="KW-0408">Iron</keyword>
<keyword evidence="10" id="KW-1185">Reference proteome</keyword>
<feature type="transmembrane region" description="Helical" evidence="8">
    <location>
        <begin position="54"/>
        <end position="79"/>
    </location>
</feature>
<feature type="transmembrane region" description="Helical" evidence="8">
    <location>
        <begin position="91"/>
        <end position="115"/>
    </location>
</feature>
<keyword evidence="5 8" id="KW-1133">Transmembrane helix</keyword>
<evidence type="ECO:0000256" key="3">
    <source>
        <dbReference type="ARBA" id="ARBA00022692"/>
    </source>
</evidence>
<sequence>MAENREFFYRRLHSLLGVIPVGLFLMQHLVVNYFSTYGPEAFNAAAHFMESLPLRLLLEIVVIYLPLLFHAIYGVYIAFTASPNSFKFGYFRNWMFVLQRITGIITLIFVVWHVWETRLANAIYGTEINFDLMSTILSEPFMFWFYIVGVISTVFHFANGLWSFFVTWGLTVTPRSQVIMTYITIGVFAIFTYMGISSLIAFVSGS</sequence>
<keyword evidence="2" id="KW-0349">Heme</keyword>
<dbReference type="Pfam" id="PF01127">
    <property type="entry name" value="Sdh_cyt"/>
    <property type="match status" value="1"/>
</dbReference>
<dbReference type="RefSeq" id="WP_054753498.1">
    <property type="nucleotide sequence ID" value="NZ_JBHUMZ010000008.1"/>
</dbReference>
<dbReference type="SUPFAM" id="SSF81343">
    <property type="entry name" value="Fumarate reductase respiratory complex transmembrane subunits"/>
    <property type="match status" value="1"/>
</dbReference>
<dbReference type="InterPro" id="IPR000701">
    <property type="entry name" value="SuccDH_FuR_B_TM-su"/>
</dbReference>
<evidence type="ECO:0000313" key="9">
    <source>
        <dbReference type="EMBL" id="MFD2637526.1"/>
    </source>
</evidence>
<keyword evidence="3 8" id="KW-0812">Transmembrane</keyword>
<gene>
    <name evidence="9" type="ORF">ACFSW4_01395</name>
</gene>
<protein>
    <submittedName>
        <fullName evidence="9">Succinate dehydrogenase cytochrome b558 subunit</fullName>
    </submittedName>
</protein>
<evidence type="ECO:0000256" key="1">
    <source>
        <dbReference type="ARBA" id="ARBA00004370"/>
    </source>
</evidence>
<keyword evidence="4" id="KW-0479">Metal-binding</keyword>
<evidence type="ECO:0000256" key="6">
    <source>
        <dbReference type="ARBA" id="ARBA00023004"/>
    </source>
</evidence>
<keyword evidence="7 8" id="KW-0472">Membrane</keyword>
<evidence type="ECO:0000256" key="7">
    <source>
        <dbReference type="ARBA" id="ARBA00023136"/>
    </source>
</evidence>
<proteinExistence type="predicted"/>
<evidence type="ECO:0000256" key="8">
    <source>
        <dbReference type="SAM" id="Phobius"/>
    </source>
</evidence>
<feature type="transmembrane region" description="Helical" evidence="8">
    <location>
        <begin position="182"/>
        <end position="203"/>
    </location>
</feature>
<evidence type="ECO:0000256" key="4">
    <source>
        <dbReference type="ARBA" id="ARBA00022723"/>
    </source>
</evidence>
<comment type="subcellular location">
    <subcellularLocation>
        <location evidence="1">Membrane</location>
    </subcellularLocation>
</comment>
<reference evidence="10" key="1">
    <citation type="journal article" date="2019" name="Int. J. Syst. Evol. Microbiol.">
        <title>The Global Catalogue of Microorganisms (GCM) 10K type strain sequencing project: providing services to taxonomists for standard genome sequencing and annotation.</title>
        <authorList>
            <consortium name="The Broad Institute Genomics Platform"/>
            <consortium name="The Broad Institute Genome Sequencing Center for Infectious Disease"/>
            <person name="Wu L."/>
            <person name="Ma J."/>
        </authorList>
    </citation>
    <scope>NUCLEOTIDE SEQUENCE [LARGE SCALE GENOMIC DNA]</scope>
    <source>
        <strain evidence="10">TISTR 1571</strain>
    </source>
</reference>
<evidence type="ECO:0000256" key="5">
    <source>
        <dbReference type="ARBA" id="ARBA00022989"/>
    </source>
</evidence>
<dbReference type="InterPro" id="IPR011138">
    <property type="entry name" value="Cytochrome_b-558"/>
</dbReference>
<evidence type="ECO:0000313" key="10">
    <source>
        <dbReference type="Proteomes" id="UP001597452"/>
    </source>
</evidence>
<dbReference type="Proteomes" id="UP001597452">
    <property type="component" value="Unassembled WGS sequence"/>
</dbReference>
<dbReference type="NCBIfam" id="TIGR02046">
    <property type="entry name" value="sdhC_b558_fam"/>
    <property type="match status" value="1"/>
</dbReference>
<dbReference type="EMBL" id="JBHUMZ010000008">
    <property type="protein sequence ID" value="MFD2637526.1"/>
    <property type="molecule type" value="Genomic_DNA"/>
</dbReference>
<dbReference type="CDD" id="cd03497">
    <property type="entry name" value="SQR_TypeB_1_TM"/>
    <property type="match status" value="1"/>
</dbReference>
<feature type="transmembrane region" description="Helical" evidence="8">
    <location>
        <begin position="12"/>
        <end position="34"/>
    </location>
</feature>